<dbReference type="AlphaFoldDB" id="C8VYB9"/>
<dbReference type="CDD" id="cd14254">
    <property type="entry name" value="Dockerin_II"/>
    <property type="match status" value="1"/>
</dbReference>
<dbReference type="PROSITE" id="PS51766">
    <property type="entry name" value="DOCKERIN"/>
    <property type="match status" value="1"/>
</dbReference>
<accession>C8VYB9</accession>
<dbReference type="Gene3D" id="1.10.1330.10">
    <property type="entry name" value="Dockerin domain"/>
    <property type="match status" value="1"/>
</dbReference>
<feature type="domain" description="Dockerin" evidence="1">
    <location>
        <begin position="776"/>
        <end position="834"/>
    </location>
</feature>
<evidence type="ECO:0000313" key="2">
    <source>
        <dbReference type="EMBL" id="ACV62800.1"/>
    </source>
</evidence>
<dbReference type="SMART" id="SM00564">
    <property type="entry name" value="PQQ"/>
    <property type="match status" value="9"/>
</dbReference>
<dbReference type="STRING" id="485916.Dtox_1964"/>
<dbReference type="InterPro" id="IPR002372">
    <property type="entry name" value="PQQ_rpt_dom"/>
</dbReference>
<dbReference type="InterPro" id="IPR002105">
    <property type="entry name" value="Dockerin_1_rpt"/>
</dbReference>
<organism evidence="2 3">
    <name type="scientific">Desulfofarcimen acetoxidans (strain ATCC 49208 / DSM 771 / KCTC 5769 / VKM B-1644 / 5575)</name>
    <name type="common">Desulfotomaculum acetoxidans</name>
    <dbReference type="NCBI Taxonomy" id="485916"/>
    <lineage>
        <taxon>Bacteria</taxon>
        <taxon>Bacillati</taxon>
        <taxon>Bacillota</taxon>
        <taxon>Clostridia</taxon>
        <taxon>Eubacteriales</taxon>
        <taxon>Peptococcaceae</taxon>
        <taxon>Desulfofarcimen</taxon>
    </lineage>
</organism>
<dbReference type="Gene3D" id="2.40.10.480">
    <property type="match status" value="2"/>
</dbReference>
<dbReference type="Gene3D" id="2.40.128.630">
    <property type="match status" value="1"/>
</dbReference>
<evidence type="ECO:0000259" key="1">
    <source>
        <dbReference type="PROSITE" id="PS51766"/>
    </source>
</evidence>
<dbReference type="KEGG" id="dae:Dtox_1964"/>
<dbReference type="InterPro" id="IPR016134">
    <property type="entry name" value="Dockerin_dom"/>
</dbReference>
<dbReference type="HOGENOM" id="CLU_348402_0_0_9"/>
<reference evidence="2 3" key="1">
    <citation type="journal article" date="2009" name="Stand. Genomic Sci.">
        <title>Complete genome sequence of Desulfotomaculum acetoxidans type strain (5575).</title>
        <authorList>
            <person name="Spring S."/>
            <person name="Lapidus A."/>
            <person name="Schroder M."/>
            <person name="Gleim D."/>
            <person name="Sims D."/>
            <person name="Meincke L."/>
            <person name="Glavina Del Rio T."/>
            <person name="Tice H."/>
            <person name="Copeland A."/>
            <person name="Cheng J.F."/>
            <person name="Lucas S."/>
            <person name="Chen F."/>
            <person name="Nolan M."/>
            <person name="Bruce D."/>
            <person name="Goodwin L."/>
            <person name="Pitluck S."/>
            <person name="Ivanova N."/>
            <person name="Mavromatis K."/>
            <person name="Mikhailova N."/>
            <person name="Pati A."/>
            <person name="Chen A."/>
            <person name="Palaniappan K."/>
            <person name="Land M."/>
            <person name="Hauser L."/>
            <person name="Chang Y.J."/>
            <person name="Jeffries C.D."/>
            <person name="Chain P."/>
            <person name="Saunders E."/>
            <person name="Brettin T."/>
            <person name="Detter J.C."/>
            <person name="Goker M."/>
            <person name="Bristow J."/>
            <person name="Eisen J.A."/>
            <person name="Markowitz V."/>
            <person name="Hugenholtz P."/>
            <person name="Kyrpides N.C."/>
            <person name="Klenk H.P."/>
            <person name="Han C."/>
        </authorList>
    </citation>
    <scope>NUCLEOTIDE SEQUENCE [LARGE SCALE GENOMIC DNA]</scope>
    <source>
        <strain evidence="3">ATCC 49208 / DSM 771 / VKM B-1644</strain>
    </source>
</reference>
<protein>
    <submittedName>
        <fullName evidence="2">Pyrrolo-quinoline quinone</fullName>
    </submittedName>
</protein>
<dbReference type="CDD" id="cd10276">
    <property type="entry name" value="BamB_YfgL"/>
    <property type="match status" value="1"/>
</dbReference>
<dbReference type="Gene3D" id="2.130.10.10">
    <property type="entry name" value="YVTN repeat-like/Quinoprotein amine dehydrogenase"/>
    <property type="match status" value="2"/>
</dbReference>
<dbReference type="InterPro" id="IPR018391">
    <property type="entry name" value="PQQ_b-propeller_rpt"/>
</dbReference>
<dbReference type="GO" id="GO:0004553">
    <property type="term" value="F:hydrolase activity, hydrolyzing O-glycosyl compounds"/>
    <property type="evidence" value="ECO:0007669"/>
    <property type="project" value="InterPro"/>
</dbReference>
<dbReference type="eggNOG" id="COG1520">
    <property type="taxonomic scope" value="Bacteria"/>
</dbReference>
<dbReference type="PANTHER" id="PTHR34512">
    <property type="entry name" value="CELL SURFACE PROTEIN"/>
    <property type="match status" value="1"/>
</dbReference>
<gene>
    <name evidence="2" type="ordered locus">Dtox_1964</name>
</gene>
<dbReference type="GO" id="GO:0000272">
    <property type="term" value="P:polysaccharide catabolic process"/>
    <property type="evidence" value="ECO:0007669"/>
    <property type="project" value="InterPro"/>
</dbReference>
<dbReference type="EMBL" id="CP001720">
    <property type="protein sequence ID" value="ACV62800.1"/>
    <property type="molecule type" value="Genomic_DNA"/>
</dbReference>
<name>C8VYB9_DESAS</name>
<proteinExistence type="predicted"/>
<evidence type="ECO:0000313" key="3">
    <source>
        <dbReference type="Proteomes" id="UP000002217"/>
    </source>
</evidence>
<dbReference type="Pfam" id="PF13360">
    <property type="entry name" value="PQQ_2"/>
    <property type="match status" value="3"/>
</dbReference>
<dbReference type="SUPFAM" id="SSF50998">
    <property type="entry name" value="Quinoprotein alcohol dehydrogenase-like"/>
    <property type="match status" value="3"/>
</dbReference>
<dbReference type="InterPro" id="IPR011047">
    <property type="entry name" value="Quinoprotein_ADH-like_sf"/>
</dbReference>
<dbReference type="PANTHER" id="PTHR34512:SF30">
    <property type="entry name" value="OUTER MEMBRANE PROTEIN ASSEMBLY FACTOR BAMB"/>
    <property type="match status" value="1"/>
</dbReference>
<dbReference type="Pfam" id="PF00404">
    <property type="entry name" value="Dockerin_1"/>
    <property type="match status" value="1"/>
</dbReference>
<dbReference type="InterPro" id="IPR036439">
    <property type="entry name" value="Dockerin_dom_sf"/>
</dbReference>
<dbReference type="InterPro" id="IPR015943">
    <property type="entry name" value="WD40/YVTN_repeat-like_dom_sf"/>
</dbReference>
<keyword evidence="3" id="KW-1185">Reference proteome</keyword>
<sequence length="834" mass="90159">MQFQGNEQRVGQIDVTSPVLTPRLAWSKYVSNQGGTGVENTAVIDGDFVYVFACNKLLALSRTTGDTLWEQNLGDHGPLQISTPACGGGKIFLATFNGYVMAFDAKEGERLWSSKISQRGFQCPVTYADGFIYVGDGGTGGETNSYYCLDESGKLCWTYTSSTGGYLWCGCSVIDNYVVFGNLEGVVTSVYRDTGSVSDRVYLSDAARLSFARAIPGRIRSSVAYRDGYIYTSSENSNTEGYLWKIGFDQGSGQFINDGFSTATGFSTSTPVVYDGRVYVGQGEHGCAGSLVCVDDTGGEILWSYPVESGVKSSPALMVNEGGVYIYVTTATPDGYLYCLSGDGKLVWKYNLPDAGYVMQGPAVADGCLYQGTSGGYLYCLQEEREWPCFQGDTVNSGIASGSAPVQSPGVDWQAFTHYRATHGIDHPAMLANGKVFVVDAEDYAWAFDQATGQTLWSTQLDETPVRFNMPTPAYGEGKVFVATCQGCIYALDENSGQILWSGKLTHGSYQNEELSTQVLYSEGKVYVGSYEGNYYCLDASGQDGNPRIIWKYSGNANYQWWSGAAVAGDYLLFGDAKSVVAAVYKNTGVKAGEVNLSGSYGISAGQICSAVNFNWLQKKIYLTSNKGYVWCLGFDPLTGKFDTGTGWYKSIGNSSNSTPSVYDGKVYACSGSFNKPGGLYCLSAADGSLLWQHDFGSYGTEASPVIAVQNGKPYIYISTDCLTASAYCFDEQGNILWDFCPDHTEYTLAGVSIAGGRVFFVNDAGYVYALREQSEADLSCDLNGDSKVDVMDLILVGQHFGETGTPAWCNEDINKDGNVDMLDMVLIGQHWTA</sequence>
<dbReference type="SUPFAM" id="SSF63446">
    <property type="entry name" value="Type I dockerin domain"/>
    <property type="match status" value="1"/>
</dbReference>
<dbReference type="Proteomes" id="UP000002217">
    <property type="component" value="Chromosome"/>
</dbReference>